<accession>A0A151JKF1</accession>
<dbReference type="AlphaFoldDB" id="A0A151JKF1"/>
<evidence type="ECO:0000313" key="1">
    <source>
        <dbReference type="EMBL" id="KYN26279.1"/>
    </source>
</evidence>
<dbReference type="Proteomes" id="UP000075349">
    <property type="component" value="Unassembled WGS sequence"/>
</dbReference>
<organism evidence="1 2">
    <name type="scientific">Vibrio cidicii</name>
    <dbReference type="NCBI Taxonomy" id="1763883"/>
    <lineage>
        <taxon>Bacteria</taxon>
        <taxon>Pseudomonadati</taxon>
        <taxon>Pseudomonadota</taxon>
        <taxon>Gammaproteobacteria</taxon>
        <taxon>Vibrionales</taxon>
        <taxon>Vibrionaceae</taxon>
        <taxon>Vibrio</taxon>
    </lineage>
</organism>
<evidence type="ECO:0000313" key="2">
    <source>
        <dbReference type="Proteomes" id="UP000075349"/>
    </source>
</evidence>
<dbReference type="EMBL" id="LOMK01000001">
    <property type="protein sequence ID" value="KYN26279.1"/>
    <property type="molecule type" value="Genomic_DNA"/>
</dbReference>
<protein>
    <submittedName>
        <fullName evidence="1">Uncharacterized protein</fullName>
    </submittedName>
</protein>
<sequence length="125" mass="15116">MFNLFTKRLILYPYDMLEFEKQMISYFTHDDFKCDVNDGLVLLEFKPDIVHGSLNDQKDKLLDLFCIPIETFGYRNLISILKIKNDNFYIRLDLRCDDDEQLFLKYFCSVMIRAFKKVERKSKMK</sequence>
<reference evidence="2" key="1">
    <citation type="submission" date="2015-12" db="EMBL/GenBank/DDBJ databases">
        <authorList>
            <person name="Tarr C.L."/>
            <person name="Gladney L.M."/>
        </authorList>
    </citation>
    <scope>NUCLEOTIDE SEQUENCE [LARGE SCALE GENOMIC DNA]</scope>
    <source>
        <strain evidence="2">2756-81</strain>
    </source>
</reference>
<gene>
    <name evidence="1" type="ORF">AUQ44_14390</name>
</gene>
<name>A0A151JKF1_9VIBR</name>
<comment type="caution">
    <text evidence="1">The sequence shown here is derived from an EMBL/GenBank/DDBJ whole genome shotgun (WGS) entry which is preliminary data.</text>
</comment>
<proteinExistence type="predicted"/>